<dbReference type="InterPro" id="IPR011765">
    <property type="entry name" value="Pept_M16_N"/>
</dbReference>
<evidence type="ECO:0000256" key="9">
    <source>
        <dbReference type="ARBA" id="ARBA00038146"/>
    </source>
</evidence>
<keyword evidence="4" id="KW-0999">Mitochondrion inner membrane</keyword>
<sequence length="426" mass="44016">MLAARASTARNIQRIARSFATAVDTAGVKVASVNYNQPTSSVTVLVKAGSRFETKDGVANALKNFAFKSTAKRSAIGTVRESELYGGVLSASLGREYLALSAEFLRGDEPFFVDLLTSFITSAKFTRHEFEEYVLRLIEADTEAAVENPTSRAIDVAHSLAFRSGLGKSLFAPAHNSLTVADVKAFASSSFTKGNVAVLGTGIDQSTLSSLVEKAFASAPSASTTSSTSPTSYFGGETRLQSHHGPQTVFIGFGTTGSPSASLAALSAHLSPAPSVKWSKGISSIATGIPEGTSVQTVYLPYSDASLFGLLVQGSTAAGVKEAGKVAVQALKASASGLKEEDLKRAIAKAKFNAASASDNREGLVAALGSKILGGSDVTLESSFSSLDALNTSTFSKATSSLLASKPTYVVVGDAHALPFADELGL</sequence>
<dbReference type="GeneID" id="6082822"/>
<dbReference type="EMBL" id="DS547132">
    <property type="protein sequence ID" value="EDR02232.1"/>
    <property type="molecule type" value="Genomic_DNA"/>
</dbReference>
<dbReference type="InterPro" id="IPR011249">
    <property type="entry name" value="Metalloenz_LuxS/M16"/>
</dbReference>
<evidence type="ECO:0000259" key="11">
    <source>
        <dbReference type="Pfam" id="PF00675"/>
    </source>
</evidence>
<keyword evidence="13" id="KW-1185">Reference proteome</keyword>
<dbReference type="HOGENOM" id="CLU_009902_0_1_1"/>
<evidence type="ECO:0000256" key="4">
    <source>
        <dbReference type="ARBA" id="ARBA00022792"/>
    </source>
</evidence>
<keyword evidence="6" id="KW-0249">Electron transport</keyword>
<reference evidence="12 13" key="1">
    <citation type="journal article" date="2008" name="Nature">
        <title>The genome of Laccaria bicolor provides insights into mycorrhizal symbiosis.</title>
        <authorList>
            <person name="Martin F."/>
            <person name="Aerts A."/>
            <person name="Ahren D."/>
            <person name="Brun A."/>
            <person name="Danchin E.G.J."/>
            <person name="Duchaussoy F."/>
            <person name="Gibon J."/>
            <person name="Kohler A."/>
            <person name="Lindquist E."/>
            <person name="Pereda V."/>
            <person name="Salamov A."/>
            <person name="Shapiro H.J."/>
            <person name="Wuyts J."/>
            <person name="Blaudez D."/>
            <person name="Buee M."/>
            <person name="Brokstein P."/>
            <person name="Canbaeck B."/>
            <person name="Cohen D."/>
            <person name="Courty P.E."/>
            <person name="Coutinho P.M."/>
            <person name="Delaruelle C."/>
            <person name="Detter J.C."/>
            <person name="Deveau A."/>
            <person name="DiFazio S."/>
            <person name="Duplessis S."/>
            <person name="Fraissinet-Tachet L."/>
            <person name="Lucic E."/>
            <person name="Frey-Klett P."/>
            <person name="Fourrey C."/>
            <person name="Feussner I."/>
            <person name="Gay G."/>
            <person name="Grimwood J."/>
            <person name="Hoegger P.J."/>
            <person name="Jain P."/>
            <person name="Kilaru S."/>
            <person name="Labbe J."/>
            <person name="Lin Y.C."/>
            <person name="Legue V."/>
            <person name="Le Tacon F."/>
            <person name="Marmeisse R."/>
            <person name="Melayah D."/>
            <person name="Montanini B."/>
            <person name="Muratet M."/>
            <person name="Nehls U."/>
            <person name="Niculita-Hirzel H."/>
            <person name="Oudot-Le Secq M.P."/>
            <person name="Peter M."/>
            <person name="Quesneville H."/>
            <person name="Rajashekar B."/>
            <person name="Reich M."/>
            <person name="Rouhier N."/>
            <person name="Schmutz J."/>
            <person name="Yin T."/>
            <person name="Chalot M."/>
            <person name="Henrissat B."/>
            <person name="Kuees U."/>
            <person name="Lucas S."/>
            <person name="Van de Peer Y."/>
            <person name="Podila G.K."/>
            <person name="Polle A."/>
            <person name="Pukkila P.J."/>
            <person name="Richardson P.M."/>
            <person name="Rouze P."/>
            <person name="Sanders I.R."/>
            <person name="Stajich J.E."/>
            <person name="Tunlid A."/>
            <person name="Tuskan G."/>
            <person name="Grigoriev I.V."/>
        </authorList>
    </citation>
    <scope>NUCLEOTIDE SEQUENCE [LARGE SCALE GENOMIC DNA]</scope>
    <source>
        <strain evidence="13">S238N-H82 / ATCC MYA-4686</strain>
    </source>
</reference>
<name>B0DT82_LACBS</name>
<comment type="similarity">
    <text evidence="9">Belongs to the peptidase M16 family. UQCRC2/QCR2 subfamily.</text>
</comment>
<dbReference type="STRING" id="486041.B0DT82"/>
<evidence type="ECO:0000256" key="6">
    <source>
        <dbReference type="ARBA" id="ARBA00022982"/>
    </source>
</evidence>
<organism evidence="13">
    <name type="scientific">Laccaria bicolor (strain S238N-H82 / ATCC MYA-4686)</name>
    <name type="common">Bicoloured deceiver</name>
    <name type="synonym">Laccaria laccata var. bicolor</name>
    <dbReference type="NCBI Taxonomy" id="486041"/>
    <lineage>
        <taxon>Eukaryota</taxon>
        <taxon>Fungi</taxon>
        <taxon>Dikarya</taxon>
        <taxon>Basidiomycota</taxon>
        <taxon>Agaricomycotina</taxon>
        <taxon>Agaricomycetes</taxon>
        <taxon>Agaricomycetidae</taxon>
        <taxon>Agaricales</taxon>
        <taxon>Agaricineae</taxon>
        <taxon>Hydnangiaceae</taxon>
        <taxon>Laccaria</taxon>
    </lineage>
</organism>
<proteinExistence type="inferred from homology"/>
<dbReference type="Gene3D" id="3.30.830.10">
    <property type="entry name" value="Metalloenzyme, LuxS/M16 peptidase-like"/>
    <property type="match status" value="2"/>
</dbReference>
<evidence type="ECO:0000256" key="7">
    <source>
        <dbReference type="ARBA" id="ARBA00023128"/>
    </source>
</evidence>
<comment type="subcellular location">
    <subcellularLocation>
        <location evidence="1">Mitochondrion inner membrane</location>
        <topology evidence="1">Peripheral membrane protein</topology>
        <orientation evidence="1">Matrix side</orientation>
    </subcellularLocation>
</comment>
<dbReference type="AlphaFoldDB" id="B0DT82"/>
<dbReference type="OrthoDB" id="6369905at2759"/>
<evidence type="ECO:0000256" key="1">
    <source>
        <dbReference type="ARBA" id="ARBA00004443"/>
    </source>
</evidence>
<evidence type="ECO:0000256" key="5">
    <source>
        <dbReference type="ARBA" id="ARBA00022946"/>
    </source>
</evidence>
<dbReference type="InterPro" id="IPR050361">
    <property type="entry name" value="MPP/UQCRC_Complex"/>
</dbReference>
<dbReference type="FunFam" id="3.30.830.10:FF:000021">
    <property type="entry name" value="Cytochrome b-c1 complex subunit 2"/>
    <property type="match status" value="1"/>
</dbReference>
<dbReference type="PANTHER" id="PTHR11851">
    <property type="entry name" value="METALLOPROTEASE"/>
    <property type="match status" value="1"/>
</dbReference>
<keyword evidence="7" id="KW-0496">Mitochondrion</keyword>
<protein>
    <recommendedName>
        <fullName evidence="10">Cytochrome b-c1 complex subunit 2, mitochondrial</fullName>
    </recommendedName>
</protein>
<keyword evidence="2" id="KW-0813">Transport</keyword>
<dbReference type="RefSeq" id="XP_001887177.1">
    <property type="nucleotide sequence ID" value="XM_001887142.1"/>
</dbReference>
<evidence type="ECO:0000256" key="2">
    <source>
        <dbReference type="ARBA" id="ARBA00022448"/>
    </source>
</evidence>
<dbReference type="GO" id="GO:0046872">
    <property type="term" value="F:metal ion binding"/>
    <property type="evidence" value="ECO:0007669"/>
    <property type="project" value="InterPro"/>
</dbReference>
<evidence type="ECO:0000256" key="8">
    <source>
        <dbReference type="ARBA" id="ARBA00023136"/>
    </source>
</evidence>
<dbReference type="Proteomes" id="UP000001194">
    <property type="component" value="Unassembled WGS sequence"/>
</dbReference>
<keyword evidence="8" id="KW-0472">Membrane</keyword>
<evidence type="ECO:0000313" key="12">
    <source>
        <dbReference type="EMBL" id="EDR02232.1"/>
    </source>
</evidence>
<dbReference type="InParanoid" id="B0DT82"/>
<dbReference type="PANTHER" id="PTHR11851:SF209">
    <property type="entry name" value="CYTOCHROME B-C1 COMPLEX SUBUNIT 2, MITOCHONDRIAL"/>
    <property type="match status" value="1"/>
</dbReference>
<evidence type="ECO:0000313" key="13">
    <source>
        <dbReference type="Proteomes" id="UP000001194"/>
    </source>
</evidence>
<dbReference type="Pfam" id="PF00675">
    <property type="entry name" value="Peptidase_M16"/>
    <property type="match status" value="1"/>
</dbReference>
<evidence type="ECO:0000256" key="10">
    <source>
        <dbReference type="ARBA" id="ARBA00040751"/>
    </source>
</evidence>
<dbReference type="KEGG" id="lbc:LACBIDRAFT_191797"/>
<feature type="domain" description="Peptidase M16 N-terminal" evidence="11">
    <location>
        <begin position="29"/>
        <end position="173"/>
    </location>
</feature>
<keyword evidence="5" id="KW-0809">Transit peptide</keyword>
<dbReference type="GO" id="GO:0005743">
    <property type="term" value="C:mitochondrial inner membrane"/>
    <property type="evidence" value="ECO:0007669"/>
    <property type="project" value="UniProtKB-SubCell"/>
</dbReference>
<evidence type="ECO:0000256" key="3">
    <source>
        <dbReference type="ARBA" id="ARBA00022660"/>
    </source>
</evidence>
<keyword evidence="3" id="KW-0679">Respiratory chain</keyword>
<accession>B0DT82</accession>
<dbReference type="FunCoup" id="B0DT82">
    <property type="interactions" value="215"/>
</dbReference>
<dbReference type="SUPFAM" id="SSF63411">
    <property type="entry name" value="LuxS/MPP-like metallohydrolase"/>
    <property type="match status" value="2"/>
</dbReference>
<gene>
    <name evidence="12" type="ORF">LACBIDRAFT_191797</name>
</gene>